<evidence type="ECO:0000256" key="2">
    <source>
        <dbReference type="ARBA" id="ARBA00022771"/>
    </source>
</evidence>
<gene>
    <name evidence="6" type="primary">LOC108864695</name>
</gene>
<sequence>MSIDVEELKSAWGHPLFRVGEYLYCVDKSKGERLYCRCIRGKSDNCGARAIVDKVDFEIAVLRAIEEIFPMAEIRGCNFHFTQALWRKVQHEGLSGLYGSDPALERYIKGVMALSLVPLHRLDDAWLEVEAESPGVGFVGHEKLVRFKDYFIRTWMDNDTIFPRSLWNHHGNLGVRTTNHLEGWHSSLNKKIKSAHVNIYELISHLKKEEHDQRLQRVLLDAGNPPRPPKRKYKILND</sequence>
<dbReference type="AlphaFoldDB" id="A0AAJ7PAG8"/>
<keyword evidence="3" id="KW-0862">Zinc</keyword>
<dbReference type="KEGG" id="goe:108864695"/>
<keyword evidence="2" id="KW-0863">Zinc-finger</keyword>
<evidence type="ECO:0000256" key="1">
    <source>
        <dbReference type="ARBA" id="ARBA00022723"/>
    </source>
</evidence>
<dbReference type="Proteomes" id="UP000694867">
    <property type="component" value="Unplaced"/>
</dbReference>
<evidence type="ECO:0000259" key="4">
    <source>
        <dbReference type="Pfam" id="PF04500"/>
    </source>
</evidence>
<protein>
    <submittedName>
        <fullName evidence="6">Uncharacterized protein LOC108864695</fullName>
    </submittedName>
</protein>
<organism evidence="5 6">
    <name type="scientific">Galendromus occidentalis</name>
    <name type="common">western predatory mite</name>
    <dbReference type="NCBI Taxonomy" id="34638"/>
    <lineage>
        <taxon>Eukaryota</taxon>
        <taxon>Metazoa</taxon>
        <taxon>Ecdysozoa</taxon>
        <taxon>Arthropoda</taxon>
        <taxon>Chelicerata</taxon>
        <taxon>Arachnida</taxon>
        <taxon>Acari</taxon>
        <taxon>Parasitiformes</taxon>
        <taxon>Mesostigmata</taxon>
        <taxon>Gamasina</taxon>
        <taxon>Phytoseioidea</taxon>
        <taxon>Phytoseiidae</taxon>
        <taxon>Typhlodrominae</taxon>
        <taxon>Galendromus</taxon>
    </lineage>
</organism>
<feature type="domain" description="FLYWCH-type" evidence="4">
    <location>
        <begin position="8"/>
        <end position="61"/>
    </location>
</feature>
<keyword evidence="5" id="KW-1185">Reference proteome</keyword>
<dbReference type="Gene3D" id="2.20.25.240">
    <property type="match status" value="1"/>
</dbReference>
<evidence type="ECO:0000313" key="6">
    <source>
        <dbReference type="RefSeq" id="XP_018496340.1"/>
    </source>
</evidence>
<dbReference type="Pfam" id="PF04500">
    <property type="entry name" value="FLYWCH"/>
    <property type="match status" value="1"/>
</dbReference>
<keyword evidence="1" id="KW-0479">Metal-binding</keyword>
<dbReference type="GO" id="GO:0008270">
    <property type="term" value="F:zinc ion binding"/>
    <property type="evidence" value="ECO:0007669"/>
    <property type="project" value="UniProtKB-KW"/>
</dbReference>
<dbReference type="InterPro" id="IPR007588">
    <property type="entry name" value="Znf_FLYWCH"/>
</dbReference>
<dbReference type="GeneID" id="108864695"/>
<evidence type="ECO:0000313" key="5">
    <source>
        <dbReference type="Proteomes" id="UP000694867"/>
    </source>
</evidence>
<name>A0AAJ7PAG8_9ACAR</name>
<proteinExistence type="predicted"/>
<reference evidence="6" key="1">
    <citation type="submission" date="2025-08" db="UniProtKB">
        <authorList>
            <consortium name="RefSeq"/>
        </authorList>
    </citation>
    <scope>IDENTIFICATION</scope>
</reference>
<evidence type="ECO:0000256" key="3">
    <source>
        <dbReference type="ARBA" id="ARBA00022833"/>
    </source>
</evidence>
<accession>A0AAJ7PAG8</accession>
<dbReference type="RefSeq" id="XP_018496340.1">
    <property type="nucleotide sequence ID" value="XM_018640824.1"/>
</dbReference>